<dbReference type="AlphaFoldDB" id="A0A1M5AZL7"/>
<accession>A0A1M5AZL7</accession>
<dbReference type="PROSITE" id="PS51704">
    <property type="entry name" value="GP_PDE"/>
    <property type="match status" value="1"/>
</dbReference>
<dbReference type="RefSeq" id="WP_223162552.1">
    <property type="nucleotide sequence ID" value="NZ_FQVK01000030.1"/>
</dbReference>
<organism evidence="2 3">
    <name type="scientific">Ruegeria intermedia</name>
    <dbReference type="NCBI Taxonomy" id="996115"/>
    <lineage>
        <taxon>Bacteria</taxon>
        <taxon>Pseudomonadati</taxon>
        <taxon>Pseudomonadota</taxon>
        <taxon>Alphaproteobacteria</taxon>
        <taxon>Rhodobacterales</taxon>
        <taxon>Roseobacteraceae</taxon>
        <taxon>Ruegeria</taxon>
    </lineage>
</organism>
<dbReference type="GO" id="GO:0008081">
    <property type="term" value="F:phosphoric diester hydrolase activity"/>
    <property type="evidence" value="ECO:0007669"/>
    <property type="project" value="InterPro"/>
</dbReference>
<dbReference type="InterPro" id="IPR017946">
    <property type="entry name" value="PLC-like_Pdiesterase_TIM-brl"/>
</dbReference>
<dbReference type="Proteomes" id="UP000325134">
    <property type="component" value="Unassembled WGS sequence"/>
</dbReference>
<keyword evidence="3" id="KW-1185">Reference proteome</keyword>
<dbReference type="EMBL" id="FQVK01000030">
    <property type="protein sequence ID" value="SHF35741.1"/>
    <property type="molecule type" value="Genomic_DNA"/>
</dbReference>
<dbReference type="GO" id="GO:0006629">
    <property type="term" value="P:lipid metabolic process"/>
    <property type="evidence" value="ECO:0007669"/>
    <property type="project" value="InterPro"/>
</dbReference>
<feature type="domain" description="GP-PDE" evidence="1">
    <location>
        <begin position="1"/>
        <end position="154"/>
    </location>
</feature>
<reference evidence="2 3" key="1">
    <citation type="submission" date="2016-11" db="EMBL/GenBank/DDBJ databases">
        <authorList>
            <person name="Varghese N."/>
            <person name="Submissions S."/>
        </authorList>
    </citation>
    <scope>NUCLEOTIDE SEQUENCE [LARGE SCALE GENOMIC DNA]</scope>
    <source>
        <strain evidence="2 3">DSM 29341</strain>
    </source>
</reference>
<dbReference type="Gene3D" id="3.20.20.190">
    <property type="entry name" value="Phosphatidylinositol (PI) phosphodiesterase"/>
    <property type="match status" value="1"/>
</dbReference>
<evidence type="ECO:0000313" key="2">
    <source>
        <dbReference type="EMBL" id="SHF35741.1"/>
    </source>
</evidence>
<dbReference type="PANTHER" id="PTHR46211">
    <property type="entry name" value="GLYCEROPHOSPHORYL DIESTER PHOSPHODIESTERASE"/>
    <property type="match status" value="1"/>
</dbReference>
<gene>
    <name evidence="2" type="ORF">SAMN05444279_13025</name>
</gene>
<proteinExistence type="predicted"/>
<evidence type="ECO:0000259" key="1">
    <source>
        <dbReference type="PROSITE" id="PS51704"/>
    </source>
</evidence>
<dbReference type="SUPFAM" id="SSF51695">
    <property type="entry name" value="PLC-like phosphodiesterases"/>
    <property type="match status" value="1"/>
</dbReference>
<dbReference type="PANTHER" id="PTHR46211:SF8">
    <property type="entry name" value="PHOSPHODIESTERASE"/>
    <property type="match status" value="1"/>
</dbReference>
<protein>
    <submittedName>
        <fullName evidence="2">Glycerophosphoryl diester phosphodiesterase family protein</fullName>
    </submittedName>
</protein>
<dbReference type="Pfam" id="PF03009">
    <property type="entry name" value="GDPD"/>
    <property type="match status" value="1"/>
</dbReference>
<sequence length="188" mass="20637">MVRAEYADQRTPTLREVLKAAKGKSKVIIELKYYGHDVDLENRVAAIVEEFGMEKDIATMSLKYPAVQKMKALRPDWRAGVLAATAVGDLAGLEGDFVAVNAGMVTPGLVRRVHDAGKDIYVWTVNDPLQMSSMASMGVDGLITDRPAMAREVLRVRAEMEPGERLLLWLATTFGLSVDTEAMRDASP</sequence>
<evidence type="ECO:0000313" key="3">
    <source>
        <dbReference type="Proteomes" id="UP000325134"/>
    </source>
</evidence>
<name>A0A1M5AZL7_9RHOB</name>
<dbReference type="InterPro" id="IPR030395">
    <property type="entry name" value="GP_PDE_dom"/>
</dbReference>